<dbReference type="Proteomes" id="UP000779809">
    <property type="component" value="Unassembled WGS sequence"/>
</dbReference>
<sequence>MRRPEVLKNEKRITKGDLTRDRIFTVALNLFREKGFEGTTMREVAAAANMSLGAAYYYFASKEAIVLGYYEKVQEEHELRLAKGLETSKDFRERLGVVMHSKLDILKDDRGLMSALFRFFGNPKHPLSIFAPETRIFRSSAIAVMEQAIGDEKMPPDLREIAPQLLWVMHLGFLFYFIYDESPGQEKSHRLVDGALDVVMNLLTVARLAVMKPFRGKLIKLMKDAGLLIPREEARPMLAEAVEV</sequence>
<gene>
    <name evidence="4" type="ORF">HYX28_01220</name>
</gene>
<evidence type="ECO:0000313" key="5">
    <source>
        <dbReference type="Proteomes" id="UP000779809"/>
    </source>
</evidence>
<dbReference type="Gene3D" id="1.10.357.10">
    <property type="entry name" value="Tetracycline Repressor, domain 2"/>
    <property type="match status" value="1"/>
</dbReference>
<feature type="domain" description="HTH tetR-type" evidence="3">
    <location>
        <begin position="17"/>
        <end position="77"/>
    </location>
</feature>
<dbReference type="PANTHER" id="PTHR43479">
    <property type="entry name" value="ACREF/ENVCD OPERON REPRESSOR-RELATED"/>
    <property type="match status" value="1"/>
</dbReference>
<evidence type="ECO:0000256" key="1">
    <source>
        <dbReference type="ARBA" id="ARBA00023125"/>
    </source>
</evidence>
<dbReference type="AlphaFoldDB" id="A0A932A642"/>
<dbReference type="InterPro" id="IPR001647">
    <property type="entry name" value="HTH_TetR"/>
</dbReference>
<dbReference type="PRINTS" id="PR00455">
    <property type="entry name" value="HTHTETR"/>
</dbReference>
<dbReference type="SUPFAM" id="SSF48498">
    <property type="entry name" value="Tetracyclin repressor-like, C-terminal domain"/>
    <property type="match status" value="1"/>
</dbReference>
<evidence type="ECO:0000256" key="2">
    <source>
        <dbReference type="PROSITE-ProRule" id="PRU00335"/>
    </source>
</evidence>
<dbReference type="InterPro" id="IPR036271">
    <property type="entry name" value="Tet_transcr_reg_TetR-rel_C_sf"/>
</dbReference>
<name>A0A932A642_9BACT</name>
<comment type="caution">
    <text evidence="4">The sequence shown here is derived from an EMBL/GenBank/DDBJ whole genome shotgun (WGS) entry which is preliminary data.</text>
</comment>
<proteinExistence type="predicted"/>
<organism evidence="4 5">
    <name type="scientific">Candidatus Korobacter versatilis</name>
    <dbReference type="NCBI Taxonomy" id="658062"/>
    <lineage>
        <taxon>Bacteria</taxon>
        <taxon>Pseudomonadati</taxon>
        <taxon>Acidobacteriota</taxon>
        <taxon>Terriglobia</taxon>
        <taxon>Terriglobales</taxon>
        <taxon>Candidatus Korobacteraceae</taxon>
        <taxon>Candidatus Korobacter</taxon>
    </lineage>
</organism>
<dbReference type="PROSITE" id="PS50977">
    <property type="entry name" value="HTH_TETR_2"/>
    <property type="match status" value="1"/>
</dbReference>
<protein>
    <submittedName>
        <fullName evidence="4">TetR/AcrR family transcriptional regulator</fullName>
    </submittedName>
</protein>
<dbReference type="PANTHER" id="PTHR43479:SF11">
    <property type="entry name" value="ACREF_ENVCD OPERON REPRESSOR-RELATED"/>
    <property type="match status" value="1"/>
</dbReference>
<feature type="DNA-binding region" description="H-T-H motif" evidence="2">
    <location>
        <begin position="40"/>
        <end position="59"/>
    </location>
</feature>
<dbReference type="Pfam" id="PF00440">
    <property type="entry name" value="TetR_N"/>
    <property type="match status" value="1"/>
</dbReference>
<dbReference type="InterPro" id="IPR009057">
    <property type="entry name" value="Homeodomain-like_sf"/>
</dbReference>
<reference evidence="4" key="1">
    <citation type="submission" date="2020-07" db="EMBL/GenBank/DDBJ databases">
        <title>Huge and variable diversity of episymbiotic CPR bacteria and DPANN archaea in groundwater ecosystems.</title>
        <authorList>
            <person name="He C.Y."/>
            <person name="Keren R."/>
            <person name="Whittaker M."/>
            <person name="Farag I.F."/>
            <person name="Doudna J."/>
            <person name="Cate J.H.D."/>
            <person name="Banfield J.F."/>
        </authorList>
    </citation>
    <scope>NUCLEOTIDE SEQUENCE</scope>
    <source>
        <strain evidence="4">NC_groundwater_580_Pr5_B-0.1um_64_19</strain>
    </source>
</reference>
<dbReference type="Pfam" id="PF17931">
    <property type="entry name" value="TetR_C_23"/>
    <property type="match status" value="1"/>
</dbReference>
<dbReference type="EMBL" id="JACPNR010000004">
    <property type="protein sequence ID" value="MBI2677381.1"/>
    <property type="molecule type" value="Genomic_DNA"/>
</dbReference>
<evidence type="ECO:0000259" key="3">
    <source>
        <dbReference type="PROSITE" id="PS50977"/>
    </source>
</evidence>
<dbReference type="InterPro" id="IPR041673">
    <property type="entry name" value="TetR_C_23"/>
</dbReference>
<keyword evidence="1 2" id="KW-0238">DNA-binding</keyword>
<dbReference type="SUPFAM" id="SSF46689">
    <property type="entry name" value="Homeodomain-like"/>
    <property type="match status" value="1"/>
</dbReference>
<evidence type="ECO:0000313" key="4">
    <source>
        <dbReference type="EMBL" id="MBI2677381.1"/>
    </source>
</evidence>
<dbReference type="GO" id="GO:0003677">
    <property type="term" value="F:DNA binding"/>
    <property type="evidence" value="ECO:0007669"/>
    <property type="project" value="UniProtKB-UniRule"/>
</dbReference>
<accession>A0A932A642</accession>
<dbReference type="InterPro" id="IPR050624">
    <property type="entry name" value="HTH-type_Tx_Regulator"/>
</dbReference>